<dbReference type="InterPro" id="IPR036034">
    <property type="entry name" value="PDZ_sf"/>
</dbReference>
<proteinExistence type="predicted"/>
<dbReference type="GO" id="GO:0004252">
    <property type="term" value="F:serine-type endopeptidase activity"/>
    <property type="evidence" value="ECO:0007669"/>
    <property type="project" value="InterPro"/>
</dbReference>
<feature type="transmembrane region" description="Helical" evidence="1">
    <location>
        <begin position="12"/>
        <end position="35"/>
    </location>
</feature>
<dbReference type="EMBL" id="CP011058">
    <property type="protein sequence ID" value="AJY76520.1"/>
    <property type="molecule type" value="Genomic_DNA"/>
</dbReference>
<reference evidence="3 4" key="1">
    <citation type="journal article" date="2015" name="J. Biotechnol.">
        <title>Complete genome sequence of Paenibacillus beijingensis 7188(T) (=DSM 24997(T)), a novel rhizobacterium from jujube garden soil.</title>
        <authorList>
            <person name="Kwak Y."/>
            <person name="Shin J.H."/>
        </authorList>
    </citation>
    <scope>NUCLEOTIDE SEQUENCE [LARGE SCALE GENOMIC DNA]</scope>
    <source>
        <strain evidence="3 4">DSM 24997</strain>
    </source>
</reference>
<keyword evidence="4" id="KW-1185">Reference proteome</keyword>
<sequence length="348" mass="37548">MIKRTNGWRQIAVWAGAAAVLMVFLLYIPTPYVAFEPGLAADVRTMVNAAEPDPQGDGKFLLTTVKMSLANYWVVARSWWSSNVELYRRSDVLQGATTDQYVKRVNMMMLGSQSDAVEAAYRAASVPYSIVPEALIIVQTKTGSALQPGDLVKEAGGKPVRTAEELLAEFRQIAADQTGQERTIRLTFIRDGKFMEERIKTSDLSAQADVHKLSEALGVAAWSESRRLVPADPKMKVSITTDEIGGPSAGLMFALQSYDELTQGDLTGGKIIAGTGTIRPDGTVGDIGGVGHKVTAAVRTGAEVFLAPERNAAEAIKKARSLGARLKVIPVRTLAEAIAELRRLSSRS</sequence>
<dbReference type="InterPro" id="IPR014721">
    <property type="entry name" value="Ribsml_uS5_D2-typ_fold_subgr"/>
</dbReference>
<dbReference type="InterPro" id="IPR008269">
    <property type="entry name" value="Lon_proteolytic"/>
</dbReference>
<dbReference type="Pfam" id="PF05362">
    <property type="entry name" value="Lon_C"/>
    <property type="match status" value="1"/>
</dbReference>
<feature type="domain" description="Lon proteolytic" evidence="2">
    <location>
        <begin position="246"/>
        <end position="339"/>
    </location>
</feature>
<evidence type="ECO:0000313" key="4">
    <source>
        <dbReference type="Proteomes" id="UP000032633"/>
    </source>
</evidence>
<dbReference type="InterPro" id="IPR020568">
    <property type="entry name" value="Ribosomal_Su5_D2-typ_SF"/>
</dbReference>
<evidence type="ECO:0000313" key="3">
    <source>
        <dbReference type="EMBL" id="AJY76520.1"/>
    </source>
</evidence>
<evidence type="ECO:0000256" key="1">
    <source>
        <dbReference type="SAM" id="Phobius"/>
    </source>
</evidence>
<dbReference type="PANTHER" id="PTHR10046">
    <property type="entry name" value="ATP DEPENDENT LON PROTEASE FAMILY MEMBER"/>
    <property type="match status" value="1"/>
</dbReference>
<dbReference type="KEGG" id="pbj:VN24_20575"/>
<gene>
    <name evidence="3" type="ORF">VN24_20575</name>
</gene>
<dbReference type="OrthoDB" id="2356897at2"/>
<dbReference type="Proteomes" id="UP000032633">
    <property type="component" value="Chromosome"/>
</dbReference>
<name>A0A0D5NMX3_9BACL</name>
<dbReference type="GO" id="GO:0004176">
    <property type="term" value="F:ATP-dependent peptidase activity"/>
    <property type="evidence" value="ECO:0007669"/>
    <property type="project" value="InterPro"/>
</dbReference>
<dbReference type="HOGENOM" id="CLU_042037_2_0_9"/>
<dbReference type="GO" id="GO:0005524">
    <property type="term" value="F:ATP binding"/>
    <property type="evidence" value="ECO:0007669"/>
    <property type="project" value="InterPro"/>
</dbReference>
<dbReference type="SUPFAM" id="SSF50156">
    <property type="entry name" value="PDZ domain-like"/>
    <property type="match status" value="1"/>
</dbReference>
<protein>
    <recommendedName>
        <fullName evidence="2">Lon proteolytic domain-containing protein</fullName>
    </recommendedName>
</protein>
<organism evidence="3 4">
    <name type="scientific">Paenibacillus beijingensis</name>
    <dbReference type="NCBI Taxonomy" id="1126833"/>
    <lineage>
        <taxon>Bacteria</taxon>
        <taxon>Bacillati</taxon>
        <taxon>Bacillota</taxon>
        <taxon>Bacilli</taxon>
        <taxon>Bacillales</taxon>
        <taxon>Paenibacillaceae</taxon>
        <taxon>Paenibacillus</taxon>
    </lineage>
</organism>
<dbReference type="InterPro" id="IPR027065">
    <property type="entry name" value="Lon_Prtase"/>
</dbReference>
<dbReference type="GO" id="GO:0006508">
    <property type="term" value="P:proteolysis"/>
    <property type="evidence" value="ECO:0007669"/>
    <property type="project" value="InterPro"/>
</dbReference>
<dbReference type="AlphaFoldDB" id="A0A0D5NMX3"/>
<dbReference type="GO" id="GO:0030163">
    <property type="term" value="P:protein catabolic process"/>
    <property type="evidence" value="ECO:0007669"/>
    <property type="project" value="InterPro"/>
</dbReference>
<dbReference type="Gene3D" id="3.30.230.10">
    <property type="match status" value="1"/>
</dbReference>
<dbReference type="SUPFAM" id="SSF54211">
    <property type="entry name" value="Ribosomal protein S5 domain 2-like"/>
    <property type="match status" value="1"/>
</dbReference>
<evidence type="ECO:0000259" key="2">
    <source>
        <dbReference type="Pfam" id="PF05362"/>
    </source>
</evidence>
<dbReference type="RefSeq" id="WP_045671946.1">
    <property type="nucleotide sequence ID" value="NZ_CP011058.1"/>
</dbReference>
<reference evidence="4" key="2">
    <citation type="submission" date="2015-03" db="EMBL/GenBank/DDBJ databases">
        <title>Genome sequence of Paenibacillus beijingensis strain DSM 24997T.</title>
        <authorList>
            <person name="Kwak Y."/>
            <person name="Shin J.-H."/>
        </authorList>
    </citation>
    <scope>NUCLEOTIDE SEQUENCE [LARGE SCALE GENOMIC DNA]</scope>
    <source>
        <strain evidence="4">DSM 24997</strain>
    </source>
</reference>
<keyword evidence="1" id="KW-0812">Transmembrane</keyword>
<accession>A0A0D5NMX3</accession>
<keyword evidence="1" id="KW-0472">Membrane</keyword>
<dbReference type="PATRIC" id="fig|1126833.4.peg.4525"/>
<keyword evidence="1" id="KW-1133">Transmembrane helix</keyword>